<evidence type="ECO:0000256" key="1">
    <source>
        <dbReference type="SAM" id="MobiDB-lite"/>
    </source>
</evidence>
<dbReference type="STRING" id="683228.GA0070617_5278"/>
<dbReference type="AlphaFoldDB" id="A0A1C6VBJ0"/>
<sequence length="183" mass="20060">MDRPKSSYPIADARNSQYVTAAFLRVNAETGFEYSRERSAENALTALGKIQAVRGDLDKEMERDPRPGKSPRWERLYETDDHMMTAEIHQKRVVELLYQNEPHSRLQHHQDKAIDATSQAFRMTPGGISQSTVSTAAGLASPTPAGHRPAGSGDHGSSATPAAPARTERWLTPPSNRPGRSAG</sequence>
<gene>
    <name evidence="2" type="ORF">GA0070617_5278</name>
</gene>
<evidence type="ECO:0000313" key="3">
    <source>
        <dbReference type="Proteomes" id="UP000198937"/>
    </source>
</evidence>
<protein>
    <submittedName>
        <fullName evidence="2">Uncharacterized protein</fullName>
    </submittedName>
</protein>
<evidence type="ECO:0000313" key="2">
    <source>
        <dbReference type="EMBL" id="SCL63712.1"/>
    </source>
</evidence>
<name>A0A1C6VBJ0_9ACTN</name>
<organism evidence="2 3">
    <name type="scientific">Micromonospora yangpuensis</name>
    <dbReference type="NCBI Taxonomy" id="683228"/>
    <lineage>
        <taxon>Bacteria</taxon>
        <taxon>Bacillati</taxon>
        <taxon>Actinomycetota</taxon>
        <taxon>Actinomycetes</taxon>
        <taxon>Micromonosporales</taxon>
        <taxon>Micromonosporaceae</taxon>
        <taxon>Micromonospora</taxon>
    </lineage>
</organism>
<reference evidence="2 3" key="1">
    <citation type="submission" date="2016-06" db="EMBL/GenBank/DDBJ databases">
        <authorList>
            <person name="Kjaerup R.B."/>
            <person name="Dalgaard T.S."/>
            <person name="Juul-Madsen H.R."/>
        </authorList>
    </citation>
    <scope>NUCLEOTIDE SEQUENCE [LARGE SCALE GENOMIC DNA]</scope>
    <source>
        <strain evidence="2 3">DSM 45577</strain>
    </source>
</reference>
<dbReference type="RefSeq" id="WP_091444258.1">
    <property type="nucleotide sequence ID" value="NZ_BMMJ01000007.1"/>
</dbReference>
<feature type="region of interest" description="Disordered" evidence="1">
    <location>
        <begin position="124"/>
        <end position="183"/>
    </location>
</feature>
<feature type="compositionally biased region" description="Polar residues" evidence="1">
    <location>
        <begin position="124"/>
        <end position="135"/>
    </location>
</feature>
<keyword evidence="3" id="KW-1185">Reference proteome</keyword>
<dbReference type="EMBL" id="FMIA01000002">
    <property type="protein sequence ID" value="SCL63712.1"/>
    <property type="molecule type" value="Genomic_DNA"/>
</dbReference>
<dbReference type="Proteomes" id="UP000198937">
    <property type="component" value="Unassembled WGS sequence"/>
</dbReference>
<proteinExistence type="predicted"/>
<accession>A0A1C6VBJ0</accession>